<feature type="non-terminal residue" evidence="1">
    <location>
        <position position="343"/>
    </location>
</feature>
<dbReference type="InterPro" id="IPR051986">
    <property type="entry name" value="Innate_Immune_Apopt_Reg"/>
</dbReference>
<dbReference type="Proteomes" id="UP000014680">
    <property type="component" value="Unassembled WGS sequence"/>
</dbReference>
<dbReference type="InterPro" id="IPR013083">
    <property type="entry name" value="Znf_RING/FYVE/PHD"/>
</dbReference>
<dbReference type="EMBL" id="KB206969">
    <property type="protein sequence ID" value="ELP86444.1"/>
    <property type="molecule type" value="Genomic_DNA"/>
</dbReference>
<dbReference type="Gene3D" id="3.30.40.10">
    <property type="entry name" value="Zinc/RING finger domain, C3HC4 (zinc finger)"/>
    <property type="match status" value="2"/>
</dbReference>
<dbReference type="PANTHER" id="PTHR16295">
    <property type="entry name" value="TRAF-TYPE ZINC FINGER PROTEIN-RELATED"/>
    <property type="match status" value="1"/>
</dbReference>
<evidence type="ECO:0000313" key="2">
    <source>
        <dbReference type="Proteomes" id="UP000014680"/>
    </source>
</evidence>
<organism evidence="1 2">
    <name type="scientific">Entamoeba invadens IP1</name>
    <dbReference type="NCBI Taxonomy" id="370355"/>
    <lineage>
        <taxon>Eukaryota</taxon>
        <taxon>Amoebozoa</taxon>
        <taxon>Evosea</taxon>
        <taxon>Archamoebae</taxon>
        <taxon>Mastigamoebida</taxon>
        <taxon>Entamoebidae</taxon>
        <taxon>Entamoeba</taxon>
    </lineage>
</organism>
<gene>
    <name evidence="1" type="ORF">EIN_031750</name>
</gene>
<reference evidence="1 2" key="1">
    <citation type="submission" date="2012-10" db="EMBL/GenBank/DDBJ databases">
        <authorList>
            <person name="Zafar N."/>
            <person name="Inman J."/>
            <person name="Hall N."/>
            <person name="Lorenzi H."/>
            <person name="Caler E."/>
        </authorList>
    </citation>
    <scope>NUCLEOTIDE SEQUENCE [LARGE SCALE GENOMIC DNA]</scope>
    <source>
        <strain evidence="1 2">IP1</strain>
    </source>
</reference>
<dbReference type="OMA" id="WISENKF"/>
<dbReference type="GO" id="GO:0005739">
    <property type="term" value="C:mitochondrion"/>
    <property type="evidence" value="ECO:0007669"/>
    <property type="project" value="TreeGrafter"/>
</dbReference>
<dbReference type="RefSeq" id="XP_004185790.1">
    <property type="nucleotide sequence ID" value="XM_004185742.1"/>
</dbReference>
<evidence type="ECO:0008006" key="3">
    <source>
        <dbReference type="Google" id="ProtNLM"/>
    </source>
</evidence>
<dbReference type="KEGG" id="eiv:EIN_031750"/>
<accession>A0A0A1TY92</accession>
<evidence type="ECO:0000313" key="1">
    <source>
        <dbReference type="EMBL" id="ELP86444.1"/>
    </source>
</evidence>
<dbReference type="VEuPathDB" id="AmoebaDB:EIN_031750"/>
<proteinExistence type="predicted"/>
<sequence length="343" mass="39296">MSYSLQRFDFGDNSCYTDQVTIPKSKFSLFFHSTGDYKSDSIFVQLVGGNTNKRVIASVIGPNNTEDTIIIPKLLFPLEETSVSMKRVDLEQLTSMTIVPSNKECYFIEDILNIIKSQLRFARSVYEGMEFSVNVITDKRVGLLKKATFLVKSTVPKNEAYISLRDVEYTIHYDPVDAKNMEIEDSVYSFVDDLDKASQSDKSESPSDNDATKQKCQFCGNSVNTKNFQMHQIQCKKVNMVCPTCHKVLLVKNYEKHQETHTFISCPFCKYRVARCDLLKHIGEDGSCEKKTEKCRKCGMYFPSNELKTHKFLCDMGINESEEYIKQESTKIGGEVKEEKIER</sequence>
<protein>
    <recommendedName>
        <fullName evidence="3">TRAF-type domain-containing protein</fullName>
    </recommendedName>
</protein>
<dbReference type="GeneID" id="14885453"/>
<dbReference type="AlphaFoldDB" id="A0A0A1TY92"/>
<dbReference type="PANTHER" id="PTHR16295:SF10">
    <property type="entry name" value="EXPRESSED PROTEIN"/>
    <property type="match status" value="1"/>
</dbReference>
<keyword evidence="2" id="KW-1185">Reference proteome</keyword>
<name>A0A0A1TY92_ENTIV</name>